<evidence type="ECO:0000313" key="1">
    <source>
        <dbReference type="EMBL" id="KXK67090.1"/>
    </source>
</evidence>
<dbReference type="EMBL" id="LSZW01000002">
    <property type="protein sequence ID" value="KXK67090.1"/>
    <property type="molecule type" value="Genomic_DNA"/>
</dbReference>
<comment type="caution">
    <text evidence="1">The sequence shown here is derived from an EMBL/GenBank/DDBJ whole genome shotgun (WGS) entry which is preliminary data.</text>
</comment>
<name>A0A136Q8T2_9FIRM</name>
<sequence>MRIAPKGHLFYNSRTVRRTGREPSVFDLIAMRCILLYKISNC</sequence>
<protein>
    <submittedName>
        <fullName evidence="1">Uncharacterized protein</fullName>
    </submittedName>
</protein>
<dbReference type="AlphaFoldDB" id="A0A136Q8T2"/>
<organism evidence="1 2">
    <name type="scientific">Christensenella minuta</name>
    <dbReference type="NCBI Taxonomy" id="626937"/>
    <lineage>
        <taxon>Bacteria</taxon>
        <taxon>Bacillati</taxon>
        <taxon>Bacillota</taxon>
        <taxon>Clostridia</taxon>
        <taxon>Christensenellales</taxon>
        <taxon>Christensenellaceae</taxon>
        <taxon>Christensenella</taxon>
    </lineage>
</organism>
<keyword evidence="2" id="KW-1185">Reference proteome</keyword>
<gene>
    <name evidence="1" type="ORF">HMPREF3293_00014</name>
</gene>
<accession>A0A136Q8T2</accession>
<evidence type="ECO:0000313" key="2">
    <source>
        <dbReference type="Proteomes" id="UP000070366"/>
    </source>
</evidence>
<dbReference type="STRING" id="626937.HMPREF3293_00014"/>
<proteinExistence type="predicted"/>
<reference evidence="2" key="1">
    <citation type="submission" date="2016-02" db="EMBL/GenBank/DDBJ databases">
        <authorList>
            <person name="Mitreva M."/>
            <person name="Pepin K.H."/>
            <person name="Mihindukulasuriya K.A."/>
            <person name="Fulton R."/>
            <person name="Fronick C."/>
            <person name="O'Laughlin M."/>
            <person name="Miner T."/>
            <person name="Herter B."/>
            <person name="Rosa B.A."/>
            <person name="Cordes M."/>
            <person name="Tomlinson C."/>
            <person name="Wollam A."/>
            <person name="Palsikar V.B."/>
            <person name="Mardis E.R."/>
            <person name="Wilson R.K."/>
        </authorList>
    </citation>
    <scope>NUCLEOTIDE SEQUENCE [LARGE SCALE GENOMIC DNA]</scope>
    <source>
        <strain evidence="2">DSM 22607</strain>
    </source>
</reference>
<dbReference type="Proteomes" id="UP000070366">
    <property type="component" value="Unassembled WGS sequence"/>
</dbReference>